<dbReference type="EMBL" id="CP039693">
    <property type="protein sequence ID" value="QCJ00659.1"/>
    <property type="molecule type" value="Genomic_DNA"/>
</dbReference>
<dbReference type="FunFam" id="2.40.420.20:FF:000001">
    <property type="entry name" value="Efflux RND transporter periplasmic adaptor subunit"/>
    <property type="match status" value="1"/>
</dbReference>
<dbReference type="GO" id="GO:0005886">
    <property type="term" value="C:plasma membrane"/>
    <property type="evidence" value="ECO:0007669"/>
    <property type="project" value="UniProtKB-SubCell"/>
</dbReference>
<dbReference type="AlphaFoldDB" id="A0A4D7DWC0"/>
<keyword evidence="7" id="KW-0614">Plasmid</keyword>
<keyword evidence="3" id="KW-0175">Coiled coil</keyword>
<dbReference type="Gene3D" id="2.40.50.100">
    <property type="match status" value="1"/>
</dbReference>
<gene>
    <name evidence="7" type="ORF">CFBP5473_21915</name>
</gene>
<dbReference type="GO" id="GO:0046677">
    <property type="term" value="P:response to antibiotic"/>
    <property type="evidence" value="ECO:0007669"/>
    <property type="project" value="TreeGrafter"/>
</dbReference>
<evidence type="ECO:0000256" key="1">
    <source>
        <dbReference type="ARBA" id="ARBA00004196"/>
    </source>
</evidence>
<sequence length="417" mass="45155">MSIDTQICIFTFRMYVKYISAHQPVSPSARETEGHKTMRRDRFTRTLTATSLAYPLLFAAVYAQDQPPPQVAVTHVQKQDFTLTARLPGRIKPSTTSEIRPQVSGIIRERLFEEGGKVEAGQILYKIDDETYVAAVESAKANVAQAQASYDFAVIDARRAEETFANNVSSASTRDTKIAEREKAQAALQVAQAQLRTAEIDLARTTIRAPISGVIGFSDTTPGALVAAQQTSPLTTVRALDTIYVDVTQSINDLLRWNADKSSGDARASAIATMILPNGTPYPLKGDLRAAEPRVEPTTGMVTLRIAFNNPEDRLLPGLYVEVELPQATTRGAILVPQSAVMRNAKGEASVWVVENGKIVVRPVKIVAADGNQWVTESGLKAGEAVVTSGFQKAKPGVAVQIEQQPSIEPPKQVGSN</sequence>
<feature type="domain" description="Multidrug resistance protein MdtA-like barrel-sandwich hybrid" evidence="4">
    <location>
        <begin position="96"/>
        <end position="237"/>
    </location>
</feature>
<evidence type="ECO:0000259" key="4">
    <source>
        <dbReference type="Pfam" id="PF25917"/>
    </source>
</evidence>
<proteinExistence type="inferred from homology"/>
<dbReference type="Gene3D" id="2.40.30.170">
    <property type="match status" value="1"/>
</dbReference>
<dbReference type="KEGG" id="alf:CFBP5473_21915"/>
<comment type="similarity">
    <text evidence="2">Belongs to the membrane fusion protein (MFP) (TC 8.A.1) family.</text>
</comment>
<organism evidence="7 8">
    <name type="scientific">Agrobacterium larrymoorei</name>
    <dbReference type="NCBI Taxonomy" id="160699"/>
    <lineage>
        <taxon>Bacteria</taxon>
        <taxon>Pseudomonadati</taxon>
        <taxon>Pseudomonadota</taxon>
        <taxon>Alphaproteobacteria</taxon>
        <taxon>Hyphomicrobiales</taxon>
        <taxon>Rhizobiaceae</taxon>
        <taxon>Rhizobium/Agrobacterium group</taxon>
        <taxon>Agrobacterium</taxon>
    </lineage>
</organism>
<dbReference type="PANTHER" id="PTHR30158:SF3">
    <property type="entry name" value="MULTIDRUG EFFLUX PUMP SUBUNIT ACRA-RELATED"/>
    <property type="match status" value="1"/>
</dbReference>
<name>A0A4D7DWC0_9HYPH</name>
<dbReference type="Proteomes" id="UP000298545">
    <property type="component" value="Plasmid pAlCFBP5473"/>
</dbReference>
<dbReference type="Gene3D" id="2.40.420.20">
    <property type="match status" value="1"/>
</dbReference>
<dbReference type="Gene3D" id="1.10.287.470">
    <property type="entry name" value="Helix hairpin bin"/>
    <property type="match status" value="1"/>
</dbReference>
<dbReference type="NCBIfam" id="TIGR01730">
    <property type="entry name" value="RND_mfp"/>
    <property type="match status" value="1"/>
</dbReference>
<evidence type="ECO:0000256" key="3">
    <source>
        <dbReference type="SAM" id="Coils"/>
    </source>
</evidence>
<feature type="domain" description="Multidrug resistance protein MdtA-like C-terminal permuted SH3" evidence="6">
    <location>
        <begin position="333"/>
        <end position="393"/>
    </location>
</feature>
<evidence type="ECO:0000313" key="7">
    <source>
        <dbReference type="EMBL" id="QCJ00659.1"/>
    </source>
</evidence>
<evidence type="ECO:0000313" key="8">
    <source>
        <dbReference type="Proteomes" id="UP000298545"/>
    </source>
</evidence>
<dbReference type="SUPFAM" id="SSF111369">
    <property type="entry name" value="HlyD-like secretion proteins"/>
    <property type="match status" value="1"/>
</dbReference>
<feature type="coiled-coil region" evidence="3">
    <location>
        <begin position="174"/>
        <end position="208"/>
    </location>
</feature>
<dbReference type="Pfam" id="PF25917">
    <property type="entry name" value="BSH_RND"/>
    <property type="match status" value="1"/>
</dbReference>
<evidence type="ECO:0000259" key="6">
    <source>
        <dbReference type="Pfam" id="PF25967"/>
    </source>
</evidence>
<dbReference type="Pfam" id="PF25967">
    <property type="entry name" value="RND-MFP_C"/>
    <property type="match status" value="1"/>
</dbReference>
<accession>A0A4D7DWC0</accession>
<dbReference type="STRING" id="1367849.GCA_000518585_04259"/>
<evidence type="ECO:0000259" key="5">
    <source>
        <dbReference type="Pfam" id="PF25944"/>
    </source>
</evidence>
<dbReference type="InterPro" id="IPR058627">
    <property type="entry name" value="MdtA-like_C"/>
</dbReference>
<geneLocation type="plasmid" evidence="8">
    <name>palcfbp5473</name>
</geneLocation>
<dbReference type="PANTHER" id="PTHR30158">
    <property type="entry name" value="ACRA/E-RELATED COMPONENT OF DRUG EFFLUX TRANSPORTER"/>
    <property type="match status" value="1"/>
</dbReference>
<dbReference type="InterPro" id="IPR006143">
    <property type="entry name" value="RND_pump_MFP"/>
</dbReference>
<dbReference type="InterPro" id="IPR058626">
    <property type="entry name" value="MdtA-like_b-barrel"/>
</dbReference>
<dbReference type="InterPro" id="IPR058625">
    <property type="entry name" value="MdtA-like_BSH"/>
</dbReference>
<reference evidence="7 8" key="1">
    <citation type="submission" date="2019-04" db="EMBL/GenBank/DDBJ databases">
        <title>Complete genome sequence of Agrobacterium larrymoorei CFBP5473.</title>
        <authorList>
            <person name="Haryono M."/>
            <person name="Chou L."/>
            <person name="Lin Y.-C."/>
            <person name="Lai E.-M."/>
            <person name="Kuo C.-H."/>
        </authorList>
    </citation>
    <scope>NUCLEOTIDE SEQUENCE [LARGE SCALE GENOMIC DNA]</scope>
    <source>
        <strain evidence="7 8">CFBP5473</strain>
        <plasmid evidence="8">palcfbp5473</plasmid>
    </source>
</reference>
<dbReference type="Pfam" id="PF25944">
    <property type="entry name" value="Beta-barrel_RND"/>
    <property type="match status" value="1"/>
</dbReference>
<evidence type="ECO:0000256" key="2">
    <source>
        <dbReference type="ARBA" id="ARBA00009477"/>
    </source>
</evidence>
<dbReference type="GO" id="GO:0022857">
    <property type="term" value="F:transmembrane transporter activity"/>
    <property type="evidence" value="ECO:0007669"/>
    <property type="project" value="InterPro"/>
</dbReference>
<dbReference type="OrthoDB" id="9783047at2"/>
<comment type="subcellular location">
    <subcellularLocation>
        <location evidence="1">Cell envelope</location>
    </subcellularLocation>
</comment>
<feature type="domain" description="Multidrug resistance protein MdtA-like beta-barrel" evidence="5">
    <location>
        <begin position="242"/>
        <end position="325"/>
    </location>
</feature>
<protein>
    <submittedName>
        <fullName evidence="7">Efflux RND transporter periplasmic adaptor subunit</fullName>
    </submittedName>
</protein>